<feature type="chain" id="PRO_5019237166" description="Bacterial bifunctional deaminase-reductase C-terminal domain-containing protein" evidence="5">
    <location>
        <begin position="38"/>
        <end position="276"/>
    </location>
</feature>
<gene>
    <name evidence="7" type="ORF">PSNMU_V1.4_AUG-EV-PASAV3_0031660</name>
</gene>
<dbReference type="Proteomes" id="UP000291116">
    <property type="component" value="Unassembled WGS sequence"/>
</dbReference>
<evidence type="ECO:0000259" key="6">
    <source>
        <dbReference type="Pfam" id="PF01872"/>
    </source>
</evidence>
<feature type="non-terminal residue" evidence="7">
    <location>
        <position position="276"/>
    </location>
</feature>
<name>A0A448Z334_9STRA</name>
<dbReference type="InterPro" id="IPR024072">
    <property type="entry name" value="DHFR-like_dom_sf"/>
</dbReference>
<evidence type="ECO:0000256" key="5">
    <source>
        <dbReference type="SAM" id="SignalP"/>
    </source>
</evidence>
<feature type="domain" description="Bacterial bifunctional deaminase-reductase C-terminal" evidence="6">
    <location>
        <begin position="111"/>
        <end position="217"/>
    </location>
</feature>
<comment type="pathway">
    <text evidence="1">Cofactor biosynthesis; riboflavin biosynthesis.</text>
</comment>
<dbReference type="SUPFAM" id="SSF53597">
    <property type="entry name" value="Dihydrofolate reductase-like"/>
    <property type="match status" value="1"/>
</dbReference>
<evidence type="ECO:0000313" key="8">
    <source>
        <dbReference type="Proteomes" id="UP000291116"/>
    </source>
</evidence>
<reference evidence="7 8" key="1">
    <citation type="submission" date="2019-01" db="EMBL/GenBank/DDBJ databases">
        <authorList>
            <person name="Ferrante I. M."/>
        </authorList>
    </citation>
    <scope>NUCLEOTIDE SEQUENCE [LARGE SCALE GENOMIC DNA]</scope>
    <source>
        <strain evidence="7 8">B856</strain>
    </source>
</reference>
<dbReference type="GO" id="GO:0009231">
    <property type="term" value="P:riboflavin biosynthetic process"/>
    <property type="evidence" value="ECO:0007669"/>
    <property type="project" value="InterPro"/>
</dbReference>
<evidence type="ECO:0000256" key="1">
    <source>
        <dbReference type="ARBA" id="ARBA00005104"/>
    </source>
</evidence>
<dbReference type="InterPro" id="IPR050765">
    <property type="entry name" value="Riboflavin_Biosynth_HTPR"/>
</dbReference>
<keyword evidence="5" id="KW-0732">Signal</keyword>
<dbReference type="OrthoDB" id="5432at2759"/>
<feature type="signal peptide" evidence="5">
    <location>
        <begin position="1"/>
        <end position="37"/>
    </location>
</feature>
<dbReference type="PANTHER" id="PTHR38011:SF7">
    <property type="entry name" value="2,5-DIAMINO-6-RIBOSYLAMINO-4(3H)-PYRIMIDINONE 5'-PHOSPHATE REDUCTASE"/>
    <property type="match status" value="1"/>
</dbReference>
<feature type="compositionally biased region" description="Basic and acidic residues" evidence="4">
    <location>
        <begin position="267"/>
        <end position="276"/>
    </location>
</feature>
<dbReference type="PANTHER" id="PTHR38011">
    <property type="entry name" value="DIHYDROFOLATE REDUCTASE FAMILY PROTEIN (AFU_ORTHOLOGUE AFUA_8G06820)"/>
    <property type="match status" value="1"/>
</dbReference>
<accession>A0A448Z334</accession>
<keyword evidence="2" id="KW-0521">NADP</keyword>
<protein>
    <recommendedName>
        <fullName evidence="6">Bacterial bifunctional deaminase-reductase C-terminal domain-containing protein</fullName>
    </recommendedName>
</protein>
<dbReference type="EMBL" id="CAACVS010000088">
    <property type="protein sequence ID" value="VEU36410.1"/>
    <property type="molecule type" value="Genomic_DNA"/>
</dbReference>
<dbReference type="AlphaFoldDB" id="A0A448Z334"/>
<evidence type="ECO:0000313" key="7">
    <source>
        <dbReference type="EMBL" id="VEU36410.1"/>
    </source>
</evidence>
<sequence length="276" mass="28892">MKFAVSARAVAGPTAYRFAKVGFLFFFVFAVTNKASAATEPTTPTPSVASSTTTVLDKTIPNVFDTDDEHQQPADPTSGSGSGIDQLIHESLDEILAAMKEFHSGGTPGRPFVTLTYAQSIDGKIALLLDRAARGASPRAAATSSNFAISGHESLRLTHALRSVHDAIVVGGNTLAVDNPRLGNRLWKTTGASDSWSDRCGSGHQPRPVVLDTHLRSVRALGAAMRAERPIVCCSKGAYDRAVREGFRCDAGLGERSTRGGGGGGPGDERVAGKTG</sequence>
<evidence type="ECO:0000256" key="4">
    <source>
        <dbReference type="SAM" id="MobiDB-lite"/>
    </source>
</evidence>
<dbReference type="Pfam" id="PF01872">
    <property type="entry name" value="RibD_C"/>
    <property type="match status" value="1"/>
</dbReference>
<evidence type="ECO:0000256" key="3">
    <source>
        <dbReference type="ARBA" id="ARBA00023002"/>
    </source>
</evidence>
<dbReference type="Gene3D" id="3.40.430.10">
    <property type="entry name" value="Dihydrofolate Reductase, subunit A"/>
    <property type="match status" value="1"/>
</dbReference>
<feature type="region of interest" description="Disordered" evidence="4">
    <location>
        <begin position="64"/>
        <end position="83"/>
    </location>
</feature>
<keyword evidence="8" id="KW-1185">Reference proteome</keyword>
<keyword evidence="3" id="KW-0560">Oxidoreductase</keyword>
<feature type="region of interest" description="Disordered" evidence="4">
    <location>
        <begin position="253"/>
        <end position="276"/>
    </location>
</feature>
<evidence type="ECO:0000256" key="2">
    <source>
        <dbReference type="ARBA" id="ARBA00022857"/>
    </source>
</evidence>
<organism evidence="7 8">
    <name type="scientific">Pseudo-nitzschia multistriata</name>
    <dbReference type="NCBI Taxonomy" id="183589"/>
    <lineage>
        <taxon>Eukaryota</taxon>
        <taxon>Sar</taxon>
        <taxon>Stramenopiles</taxon>
        <taxon>Ochrophyta</taxon>
        <taxon>Bacillariophyta</taxon>
        <taxon>Bacillariophyceae</taxon>
        <taxon>Bacillariophycidae</taxon>
        <taxon>Bacillariales</taxon>
        <taxon>Bacillariaceae</taxon>
        <taxon>Pseudo-nitzschia</taxon>
    </lineage>
</organism>
<proteinExistence type="predicted"/>
<dbReference type="GO" id="GO:0008703">
    <property type="term" value="F:5-amino-6-(5-phosphoribosylamino)uracil reductase activity"/>
    <property type="evidence" value="ECO:0007669"/>
    <property type="project" value="InterPro"/>
</dbReference>
<dbReference type="InterPro" id="IPR002734">
    <property type="entry name" value="RibDG_C"/>
</dbReference>